<protein>
    <submittedName>
        <fullName evidence="2">Uncharacterized protein</fullName>
    </submittedName>
</protein>
<gene>
    <name evidence="2" type="ORF">ECRASSUSDP1_LOCUS18249</name>
</gene>
<name>A0AAD1XQ71_EUPCR</name>
<dbReference type="Proteomes" id="UP001295684">
    <property type="component" value="Unassembled WGS sequence"/>
</dbReference>
<proteinExistence type="predicted"/>
<accession>A0AAD1XQ71</accession>
<evidence type="ECO:0000256" key="1">
    <source>
        <dbReference type="SAM" id="SignalP"/>
    </source>
</evidence>
<feature type="signal peptide" evidence="1">
    <location>
        <begin position="1"/>
        <end position="23"/>
    </location>
</feature>
<dbReference type="EMBL" id="CAMPGE010018458">
    <property type="protein sequence ID" value="CAI2376872.1"/>
    <property type="molecule type" value="Genomic_DNA"/>
</dbReference>
<evidence type="ECO:0000313" key="3">
    <source>
        <dbReference type="Proteomes" id="UP001295684"/>
    </source>
</evidence>
<keyword evidence="3" id="KW-1185">Reference proteome</keyword>
<sequence length="48" mass="5503">MIADFWPLFNILLIISCVRRVCGHIKILSMCKNIVKMIGLVCFCEIFG</sequence>
<comment type="caution">
    <text evidence="2">The sequence shown here is derived from an EMBL/GenBank/DDBJ whole genome shotgun (WGS) entry which is preliminary data.</text>
</comment>
<reference evidence="2" key="1">
    <citation type="submission" date="2023-07" db="EMBL/GenBank/DDBJ databases">
        <authorList>
            <consortium name="AG Swart"/>
            <person name="Singh M."/>
            <person name="Singh A."/>
            <person name="Seah K."/>
            <person name="Emmerich C."/>
        </authorList>
    </citation>
    <scope>NUCLEOTIDE SEQUENCE</scope>
    <source>
        <strain evidence="2">DP1</strain>
    </source>
</reference>
<dbReference type="AlphaFoldDB" id="A0AAD1XQ71"/>
<evidence type="ECO:0000313" key="2">
    <source>
        <dbReference type="EMBL" id="CAI2376872.1"/>
    </source>
</evidence>
<organism evidence="2 3">
    <name type="scientific">Euplotes crassus</name>
    <dbReference type="NCBI Taxonomy" id="5936"/>
    <lineage>
        <taxon>Eukaryota</taxon>
        <taxon>Sar</taxon>
        <taxon>Alveolata</taxon>
        <taxon>Ciliophora</taxon>
        <taxon>Intramacronucleata</taxon>
        <taxon>Spirotrichea</taxon>
        <taxon>Hypotrichia</taxon>
        <taxon>Euplotida</taxon>
        <taxon>Euplotidae</taxon>
        <taxon>Moneuplotes</taxon>
    </lineage>
</organism>
<feature type="chain" id="PRO_5041928163" evidence="1">
    <location>
        <begin position="24"/>
        <end position="48"/>
    </location>
</feature>
<keyword evidence="1" id="KW-0732">Signal</keyword>